<proteinExistence type="predicted"/>
<comment type="caution">
    <text evidence="1">The sequence shown here is derived from an EMBL/GenBank/DDBJ whole genome shotgun (WGS) entry which is preliminary data.</text>
</comment>
<evidence type="ECO:0000313" key="1">
    <source>
        <dbReference type="EMBL" id="TDD97564.1"/>
    </source>
</evidence>
<evidence type="ECO:0008006" key="3">
    <source>
        <dbReference type="Google" id="ProtNLM"/>
    </source>
</evidence>
<organism evidence="1 2">
    <name type="scientific">Actinomadura rubrisoli</name>
    <dbReference type="NCBI Taxonomy" id="2530368"/>
    <lineage>
        <taxon>Bacteria</taxon>
        <taxon>Bacillati</taxon>
        <taxon>Actinomycetota</taxon>
        <taxon>Actinomycetes</taxon>
        <taxon>Streptosporangiales</taxon>
        <taxon>Thermomonosporaceae</taxon>
        <taxon>Actinomadura</taxon>
    </lineage>
</organism>
<evidence type="ECO:0000313" key="2">
    <source>
        <dbReference type="Proteomes" id="UP000294513"/>
    </source>
</evidence>
<dbReference type="EMBL" id="SMKU01000002">
    <property type="protein sequence ID" value="TDD97564.1"/>
    <property type="molecule type" value="Genomic_DNA"/>
</dbReference>
<keyword evidence="2" id="KW-1185">Reference proteome</keyword>
<name>A0A4R5CJK0_9ACTN</name>
<sequence>MQQIEPRVQLRHNQYDKYCALAELTTQAQQGEAFGQSEAYISRVRRGRREVNAAFIAGVLAAFPDLRFDDMFEVVGLRPLRRSA</sequence>
<gene>
    <name evidence="1" type="ORF">E1298_00610</name>
</gene>
<reference evidence="1 2" key="1">
    <citation type="submission" date="2019-03" db="EMBL/GenBank/DDBJ databases">
        <title>Draft genome sequences of novel Actinobacteria.</title>
        <authorList>
            <person name="Sahin N."/>
            <person name="Ay H."/>
            <person name="Saygin H."/>
        </authorList>
    </citation>
    <scope>NUCLEOTIDE SEQUENCE [LARGE SCALE GENOMIC DNA]</scope>
    <source>
        <strain evidence="1 2">H3C3</strain>
    </source>
</reference>
<accession>A0A4R5CJK0</accession>
<protein>
    <recommendedName>
        <fullName evidence="3">Helix-turn-helix transcriptional regulator</fullName>
    </recommendedName>
</protein>
<dbReference type="Proteomes" id="UP000294513">
    <property type="component" value="Unassembled WGS sequence"/>
</dbReference>
<dbReference type="AlphaFoldDB" id="A0A4R5CJK0"/>
<dbReference type="RefSeq" id="WP_131888726.1">
    <property type="nucleotide sequence ID" value="NZ_SMKU01000002.1"/>
</dbReference>
<dbReference type="OrthoDB" id="136833at85012"/>